<name>A0ABM7VM04_9BACT</name>
<dbReference type="PANTHER" id="PTHR46889">
    <property type="entry name" value="TRANSPOSASE INSF FOR INSERTION SEQUENCE IS3B-RELATED"/>
    <property type="match status" value="1"/>
</dbReference>
<geneLocation type="plasmid" evidence="2 3">
    <name>pPP5</name>
</geneLocation>
<gene>
    <name evidence="2" type="ORF">PEPS_43120</name>
</gene>
<dbReference type="NCBIfam" id="NF033516">
    <property type="entry name" value="transpos_IS3"/>
    <property type="match status" value="1"/>
</dbReference>
<dbReference type="InterPro" id="IPR048020">
    <property type="entry name" value="Transpos_IS3"/>
</dbReference>
<dbReference type="Pfam" id="PF00665">
    <property type="entry name" value="rve"/>
    <property type="match status" value="1"/>
</dbReference>
<reference evidence="2 3" key="1">
    <citation type="submission" date="2021-12" db="EMBL/GenBank/DDBJ databases">
        <title>Genome sequencing of bacteria with rrn-lacking chromosome and rrn-plasmid.</title>
        <authorList>
            <person name="Anda M."/>
            <person name="Iwasaki W."/>
        </authorList>
    </citation>
    <scope>NUCLEOTIDE SEQUENCE [LARGE SCALE GENOMIC DNA]</scope>
    <source>
        <strain evidence="2 3">NBRC 101262</strain>
        <plasmid evidence="2 3">pPP5</plasmid>
    </source>
</reference>
<accession>A0ABM7VM04</accession>
<proteinExistence type="predicted"/>
<dbReference type="InterPro" id="IPR050900">
    <property type="entry name" value="Transposase_IS3/IS150/IS904"/>
</dbReference>
<dbReference type="PANTHER" id="PTHR46889:SF5">
    <property type="entry name" value="INTEGRASE PROTEIN"/>
    <property type="match status" value="1"/>
</dbReference>
<dbReference type="Gene3D" id="3.30.420.10">
    <property type="entry name" value="Ribonuclease H-like superfamily/Ribonuclease H"/>
    <property type="match status" value="1"/>
</dbReference>
<dbReference type="Proteomes" id="UP001354989">
    <property type="component" value="Plasmid pPP5"/>
</dbReference>
<evidence type="ECO:0000313" key="2">
    <source>
        <dbReference type="EMBL" id="BDD02032.1"/>
    </source>
</evidence>
<feature type="domain" description="Integrase catalytic" evidence="1">
    <location>
        <begin position="120"/>
        <end position="283"/>
    </location>
</feature>
<dbReference type="SUPFAM" id="SSF53098">
    <property type="entry name" value="Ribonuclease H-like"/>
    <property type="match status" value="1"/>
</dbReference>
<protein>
    <submittedName>
        <fullName evidence="2">Integrase</fullName>
    </submittedName>
</protein>
<dbReference type="InterPro" id="IPR012337">
    <property type="entry name" value="RNaseH-like_sf"/>
</dbReference>
<dbReference type="InterPro" id="IPR001584">
    <property type="entry name" value="Integrase_cat-core"/>
</dbReference>
<dbReference type="PROSITE" id="PS50994">
    <property type="entry name" value="INTEGRASE"/>
    <property type="match status" value="1"/>
</dbReference>
<organism evidence="2 3">
    <name type="scientific">Persicobacter psychrovividus</name>
    <dbReference type="NCBI Taxonomy" id="387638"/>
    <lineage>
        <taxon>Bacteria</taxon>
        <taxon>Pseudomonadati</taxon>
        <taxon>Bacteroidota</taxon>
        <taxon>Cytophagia</taxon>
        <taxon>Cytophagales</taxon>
        <taxon>Persicobacteraceae</taxon>
        <taxon>Persicobacter</taxon>
    </lineage>
</organism>
<keyword evidence="2" id="KW-0614">Plasmid</keyword>
<dbReference type="RefSeq" id="WP_338399214.1">
    <property type="nucleotide sequence ID" value="NZ_AP025297.1"/>
</dbReference>
<dbReference type="EMBL" id="AP025297">
    <property type="protein sequence ID" value="BDD02032.1"/>
    <property type="molecule type" value="Genomic_DNA"/>
</dbReference>
<sequence length="304" mass="34614">MRVAKPTVPLKAITAQVGLSRDAYYKHQKRTDKKVVINQKVMDMVNEFRKKYARQGTEKMYLTLKPKLVEQQIKMGRCKLHELLKANDALVRWRRSGARTTNSNHRYDLFPNLLSDKANTPTGPNQVIQSDITYVPCHGGDFAYLSLVTDAWSKKILGWNLSKSLNASGAISALKMAIRASDGKLEGAIHHSDRGVQYCCNKYRSILKDNGLKVSLTEKYDPYENALAERVNNTIKNEYLKAYYFQFSVAARDVKNAIDDYNNHRMHRGLGFLSPCHAHEYGIKLERPSYEKILIIRASISPSS</sequence>
<keyword evidence="3" id="KW-1185">Reference proteome</keyword>
<evidence type="ECO:0000313" key="3">
    <source>
        <dbReference type="Proteomes" id="UP001354989"/>
    </source>
</evidence>
<evidence type="ECO:0000259" key="1">
    <source>
        <dbReference type="PROSITE" id="PS50994"/>
    </source>
</evidence>
<dbReference type="InterPro" id="IPR036397">
    <property type="entry name" value="RNaseH_sf"/>
</dbReference>